<evidence type="ECO:0000313" key="2">
    <source>
        <dbReference type="Proteomes" id="UP000178114"/>
    </source>
</evidence>
<gene>
    <name evidence="1" type="ORF">A2930_01555</name>
</gene>
<dbReference type="EMBL" id="MFID01000028">
    <property type="protein sequence ID" value="OGF80797.1"/>
    <property type="molecule type" value="Genomic_DNA"/>
</dbReference>
<evidence type="ECO:0000313" key="1">
    <source>
        <dbReference type="EMBL" id="OGF80797.1"/>
    </source>
</evidence>
<organism evidence="1 2">
    <name type="scientific">Candidatus Giovannonibacteria bacterium RIFCSPLOWO2_01_FULL_45_34</name>
    <dbReference type="NCBI Taxonomy" id="1798351"/>
    <lineage>
        <taxon>Bacteria</taxon>
        <taxon>Candidatus Giovannoniibacteriota</taxon>
    </lineage>
</organism>
<name>A0A1F5WYU2_9BACT</name>
<dbReference type="AlphaFoldDB" id="A0A1F5WYU2"/>
<reference evidence="1 2" key="1">
    <citation type="journal article" date="2016" name="Nat. Commun.">
        <title>Thousands of microbial genomes shed light on interconnected biogeochemical processes in an aquifer system.</title>
        <authorList>
            <person name="Anantharaman K."/>
            <person name="Brown C.T."/>
            <person name="Hug L.A."/>
            <person name="Sharon I."/>
            <person name="Castelle C.J."/>
            <person name="Probst A.J."/>
            <person name="Thomas B.C."/>
            <person name="Singh A."/>
            <person name="Wilkins M.J."/>
            <person name="Karaoz U."/>
            <person name="Brodie E.L."/>
            <person name="Williams K.H."/>
            <person name="Hubbard S.S."/>
            <person name="Banfield J.F."/>
        </authorList>
    </citation>
    <scope>NUCLEOTIDE SEQUENCE [LARGE SCALE GENOMIC DNA]</scope>
</reference>
<dbReference type="Proteomes" id="UP000178114">
    <property type="component" value="Unassembled WGS sequence"/>
</dbReference>
<sequence length="264" mass="30007">MTLRSANFSYILISLAKKSQACYAQSRSVAEMKTKVLVFFLFLPCFLIKSAYAGNLPEAVLRVGIYYAFEPADTKVFEKNIRDLIGRLETDINNPFSRKIINVKIVLIDYWKIENMPVYKDAAIPYALNVDKIWPMFQKLTKPPADFYFIFFAGAMVSPAYSQNHTAKLLDGIVEDIGKNNIAFANFSNPNPAYQNAVLMLHELGHGLGLKEHADDSICAKKYYVMCGPWQKDKSVIYTDAVLKNALYRFYIKKAKPPRQSAIK</sequence>
<dbReference type="STRING" id="1798351.A2930_01555"/>
<dbReference type="SUPFAM" id="SSF55486">
    <property type="entry name" value="Metalloproteases ('zincins'), catalytic domain"/>
    <property type="match status" value="1"/>
</dbReference>
<protein>
    <submittedName>
        <fullName evidence="1">Uncharacterized protein</fullName>
    </submittedName>
</protein>
<comment type="caution">
    <text evidence="1">The sequence shown here is derived from an EMBL/GenBank/DDBJ whole genome shotgun (WGS) entry which is preliminary data.</text>
</comment>
<proteinExistence type="predicted"/>
<accession>A0A1F5WYU2</accession>